<dbReference type="Proteomes" id="UP000778970">
    <property type="component" value="Unassembled WGS sequence"/>
</dbReference>
<feature type="domain" description="AAA+ ATPase" evidence="2">
    <location>
        <begin position="42"/>
        <end position="205"/>
    </location>
</feature>
<dbReference type="Pfam" id="PF13401">
    <property type="entry name" value="AAA_22"/>
    <property type="match status" value="1"/>
</dbReference>
<dbReference type="InterPro" id="IPR027417">
    <property type="entry name" value="P-loop_NTPase"/>
</dbReference>
<accession>A0A934QGF4</accession>
<evidence type="ECO:0000259" key="2">
    <source>
        <dbReference type="SMART" id="SM00382"/>
    </source>
</evidence>
<proteinExistence type="predicted"/>
<feature type="region of interest" description="Disordered" evidence="1">
    <location>
        <begin position="317"/>
        <end position="346"/>
    </location>
</feature>
<evidence type="ECO:0000313" key="3">
    <source>
        <dbReference type="EMBL" id="MBK1696045.1"/>
    </source>
</evidence>
<evidence type="ECO:0000313" key="4">
    <source>
        <dbReference type="Proteomes" id="UP000778970"/>
    </source>
</evidence>
<dbReference type="InterPro" id="IPR003593">
    <property type="entry name" value="AAA+_ATPase"/>
</dbReference>
<dbReference type="RefSeq" id="WP_051432360.1">
    <property type="nucleotide sequence ID" value="NZ_NRRE01000009.1"/>
</dbReference>
<reference evidence="3" key="2">
    <citation type="journal article" date="2020" name="Microorganisms">
        <title>Osmotic Adaptation and Compatible Solute Biosynthesis of Phototrophic Bacteria as Revealed from Genome Analyses.</title>
        <authorList>
            <person name="Imhoff J.F."/>
            <person name="Rahn T."/>
            <person name="Kunzel S."/>
            <person name="Keller A."/>
            <person name="Neulinger S.C."/>
        </authorList>
    </citation>
    <scope>NUCLEOTIDE SEQUENCE</scope>
    <source>
        <strain evidence="3">DSM 9154</strain>
    </source>
</reference>
<dbReference type="PANTHER" id="PTHR35894:SF5">
    <property type="entry name" value="MU-LIKE PROPHAGE FLUMU DNA TRANSPOSITION PROTEIN B"/>
    <property type="match status" value="1"/>
</dbReference>
<organism evidence="3 4">
    <name type="scientific">Rhodovibrio salinarum</name>
    <dbReference type="NCBI Taxonomy" id="1087"/>
    <lineage>
        <taxon>Bacteria</taxon>
        <taxon>Pseudomonadati</taxon>
        <taxon>Pseudomonadota</taxon>
        <taxon>Alphaproteobacteria</taxon>
        <taxon>Rhodospirillales</taxon>
        <taxon>Rhodovibrionaceae</taxon>
        <taxon>Rhodovibrio</taxon>
    </lineage>
</organism>
<keyword evidence="4" id="KW-1185">Reference proteome</keyword>
<protein>
    <recommendedName>
        <fullName evidence="2">AAA+ ATPase domain-containing protein</fullName>
    </recommendedName>
</protein>
<dbReference type="InterPro" id="IPR052026">
    <property type="entry name" value="ExeA_AAA_ATPase_DNA-bind"/>
</dbReference>
<dbReference type="EMBL" id="NRRE01000009">
    <property type="protein sequence ID" value="MBK1696045.1"/>
    <property type="molecule type" value="Genomic_DNA"/>
</dbReference>
<dbReference type="SUPFAM" id="SSF52540">
    <property type="entry name" value="P-loop containing nucleoside triphosphate hydrolases"/>
    <property type="match status" value="1"/>
</dbReference>
<dbReference type="GO" id="GO:0016887">
    <property type="term" value="F:ATP hydrolysis activity"/>
    <property type="evidence" value="ECO:0007669"/>
    <property type="project" value="InterPro"/>
</dbReference>
<dbReference type="SMART" id="SM00382">
    <property type="entry name" value="AAA"/>
    <property type="match status" value="1"/>
</dbReference>
<dbReference type="Gene3D" id="3.40.50.300">
    <property type="entry name" value="P-loop containing nucleotide triphosphate hydrolases"/>
    <property type="match status" value="1"/>
</dbReference>
<dbReference type="PANTHER" id="PTHR35894">
    <property type="entry name" value="GENERAL SECRETION PATHWAY PROTEIN A-RELATED"/>
    <property type="match status" value="1"/>
</dbReference>
<comment type="caution">
    <text evidence="3">The sequence shown here is derived from an EMBL/GenBank/DDBJ whole genome shotgun (WGS) entry which is preliminary data.</text>
</comment>
<dbReference type="AlphaFoldDB" id="A0A934QGF4"/>
<sequence>MYLEHYGLTHLPFQITPDVRFFFESHGHSRARATIIYGLSKSEGFVVVTGAVGAGKTTLLEHLLAGGRFADAVVARINTTQLGAENLLGLIAYRLGLPENAPTKAGLLRDLERFLLATRAEGRRTLLIVDEVQNLSQESLEELRMLSNFQDAEHPLLQTLLVGQPEFRERLAQPDTEQIRQRVIASYHLAPLAPEDVPAYIGYRLKHAGYAGLPLFTPEALAEIAAETGGVPRKINRLCDRALLYGFLEDRHELDGPALAEVIQEMRAECLQADAPGAQAESQATSAAQRVRAAAVELSEAALEPLELVDAVEDAAPEGVGPEEVGPEETGLDADTAPAEAPRAQPQRPVVVAVNGHAHPDLAFDGAPAAQNGHGHGGSAIDDRAGLSSEIAASPPSDPATLSATVAQLRTELAACKAKIARIVDVLSHDGGLDGRERERH</sequence>
<reference evidence="3" key="1">
    <citation type="submission" date="2017-08" db="EMBL/GenBank/DDBJ databases">
        <authorList>
            <person name="Imhoff J.F."/>
            <person name="Rahn T."/>
            <person name="Kuenzel S."/>
            <person name="Neulinger S.C."/>
        </authorList>
    </citation>
    <scope>NUCLEOTIDE SEQUENCE</scope>
    <source>
        <strain evidence="3">DSM 9154</strain>
    </source>
</reference>
<feature type="compositionally biased region" description="Low complexity" evidence="1">
    <location>
        <begin position="337"/>
        <end position="346"/>
    </location>
</feature>
<name>A0A934QGF4_9PROT</name>
<feature type="region of interest" description="Disordered" evidence="1">
    <location>
        <begin position="362"/>
        <end position="383"/>
    </location>
</feature>
<dbReference type="InterPro" id="IPR049945">
    <property type="entry name" value="AAA_22"/>
</dbReference>
<gene>
    <name evidence="3" type="ORF">CKO21_02145</name>
</gene>
<evidence type="ECO:0000256" key="1">
    <source>
        <dbReference type="SAM" id="MobiDB-lite"/>
    </source>
</evidence>